<proteinExistence type="predicted"/>
<name>A0A699HC66_TANCI</name>
<gene>
    <name evidence="1" type="ORF">Tci_357824</name>
</gene>
<dbReference type="EMBL" id="BKCJ010134817">
    <property type="protein sequence ID" value="GEX85849.1"/>
    <property type="molecule type" value="Genomic_DNA"/>
</dbReference>
<reference evidence="1" key="1">
    <citation type="journal article" date="2019" name="Sci. Rep.">
        <title>Draft genome of Tanacetum cinerariifolium, the natural source of mosquito coil.</title>
        <authorList>
            <person name="Yamashiro T."/>
            <person name="Shiraishi A."/>
            <person name="Satake H."/>
            <person name="Nakayama K."/>
        </authorList>
    </citation>
    <scope>NUCLEOTIDE SEQUENCE</scope>
</reference>
<comment type="caution">
    <text evidence="1">The sequence shown here is derived from an EMBL/GenBank/DDBJ whole genome shotgun (WGS) entry which is preliminary data.</text>
</comment>
<accession>A0A699HC66</accession>
<sequence>MLSGLALKVQNMKGQIVGPDCNPLKPYDGMVLMSILCTNKKVGGVSNNSSGTNVSHDTTLKAAIEIVTDMLTYTARARFSFSLYVYFVGKRVAFSVVEYYVKNVWKKYGIVRVMMNTKDNYHLKHNPEVKLHDTSILAFTADGLNAMATKLGNSIMLDSYTSSMCLQSWGRMDYARALIDVMADRELNKEMVIAIPNVKDDGEVFHSVRWTMNGNHLDVELASGSMPTTSGTQEEGQCDIHIVDKINVLEKQILEHKLVLVDYDGKPLEKADYLGDLGNEDEVEPVDIEMTTFLALKWIGIWSVNRTGGLDKGEIILARHLITVAAMADVSSLFDCSTACASVMSVNRGHNVRTEDGAASERSNKEDKLAMAATVIWCLAKTRP</sequence>
<organism evidence="1">
    <name type="scientific">Tanacetum cinerariifolium</name>
    <name type="common">Dalmatian daisy</name>
    <name type="synonym">Chrysanthemum cinerariifolium</name>
    <dbReference type="NCBI Taxonomy" id="118510"/>
    <lineage>
        <taxon>Eukaryota</taxon>
        <taxon>Viridiplantae</taxon>
        <taxon>Streptophyta</taxon>
        <taxon>Embryophyta</taxon>
        <taxon>Tracheophyta</taxon>
        <taxon>Spermatophyta</taxon>
        <taxon>Magnoliopsida</taxon>
        <taxon>eudicotyledons</taxon>
        <taxon>Gunneridae</taxon>
        <taxon>Pentapetalae</taxon>
        <taxon>asterids</taxon>
        <taxon>campanulids</taxon>
        <taxon>Asterales</taxon>
        <taxon>Asteraceae</taxon>
        <taxon>Asteroideae</taxon>
        <taxon>Anthemideae</taxon>
        <taxon>Anthemidinae</taxon>
        <taxon>Tanacetum</taxon>
    </lineage>
</organism>
<evidence type="ECO:0000313" key="1">
    <source>
        <dbReference type="EMBL" id="GEX85849.1"/>
    </source>
</evidence>
<protein>
    <submittedName>
        <fullName evidence="1">Uncharacterized protein</fullName>
    </submittedName>
</protein>
<dbReference type="AlphaFoldDB" id="A0A699HC66"/>